<dbReference type="GO" id="GO:0016226">
    <property type="term" value="P:iron-sulfur cluster assembly"/>
    <property type="evidence" value="ECO:0007669"/>
    <property type="project" value="TreeGrafter"/>
</dbReference>
<evidence type="ECO:0000313" key="4">
    <source>
        <dbReference type="Proteomes" id="UP000692954"/>
    </source>
</evidence>
<feature type="coiled-coil region" evidence="2">
    <location>
        <begin position="149"/>
        <end position="183"/>
    </location>
</feature>
<sequence>MSLITPKIFCQDHRDITVSLLNLTTCYQEKILYCYRCNLNQKSSLYCLEDIFCFVNSLKKSEQESIAKITQDKEKLVQIKNSINQISAYYNKLEKEHQELLDLVIKNQIIKKNDQIEIFLQKQQLCDQKELIQLAEQVSHIIKQNSDKLELLEGKSIKYDDQHQQLREKIKYLQEQLKNVNQYLIDDGQSIIFLKYPSLYKLQEQKKKQNFEFLKIAEIQLEQTKIYDVKFNKKNNLFVLGSSKLKDCNCYAQIWKCEKGLVQKIQDLNNSHSNDVKCICFSISDDSFFTGSQDSKIIYWKKESSQWYKDQVLEGQSNGIMNLSLNNKGNFLAAISINIHLWTKQSQKWEKAQILNECRKYFLCLNFNNDDSYLVAGSSDCKIYIYKFQNGQWKFQNIIKDQSQEVNFITFQNDLNLMGILKDNNMNYYYSKNDGFELKYTLQLPAHQVSYSKKRQTLIVSSGTTKETSIYQIEEQEGIKKIKSMQVKSEQVYQSDDGSFLAILADQRLQFYQELIDY</sequence>
<dbReference type="InterPro" id="IPR001680">
    <property type="entry name" value="WD40_rpt"/>
</dbReference>
<gene>
    <name evidence="3" type="ORF">PSON_ATCC_30995.1.T0570354</name>
</gene>
<evidence type="ECO:0000313" key="3">
    <source>
        <dbReference type="EMBL" id="CAD8091602.1"/>
    </source>
</evidence>
<accession>A0A8S1NHM9</accession>
<keyword evidence="2" id="KW-0175">Coiled coil</keyword>
<comment type="caution">
    <text evidence="3">The sequence shown here is derived from an EMBL/GenBank/DDBJ whole genome shotgun (WGS) entry which is preliminary data.</text>
</comment>
<evidence type="ECO:0000256" key="2">
    <source>
        <dbReference type="SAM" id="Coils"/>
    </source>
</evidence>
<dbReference type="PROSITE" id="PS50082">
    <property type="entry name" value="WD_REPEATS_2"/>
    <property type="match status" value="1"/>
</dbReference>
<organism evidence="3 4">
    <name type="scientific">Paramecium sonneborni</name>
    <dbReference type="NCBI Taxonomy" id="65129"/>
    <lineage>
        <taxon>Eukaryota</taxon>
        <taxon>Sar</taxon>
        <taxon>Alveolata</taxon>
        <taxon>Ciliophora</taxon>
        <taxon>Intramacronucleata</taxon>
        <taxon>Oligohymenophorea</taxon>
        <taxon>Peniculida</taxon>
        <taxon>Parameciidae</taxon>
        <taxon>Paramecium</taxon>
    </lineage>
</organism>
<evidence type="ECO:0000256" key="1">
    <source>
        <dbReference type="PROSITE-ProRule" id="PRU00221"/>
    </source>
</evidence>
<feature type="repeat" description="WD" evidence="1">
    <location>
        <begin position="269"/>
        <end position="310"/>
    </location>
</feature>
<dbReference type="AlphaFoldDB" id="A0A8S1NHM9"/>
<protein>
    <recommendedName>
        <fullName evidence="5">WD40-repeat-containing domain</fullName>
    </recommendedName>
</protein>
<dbReference type="PANTHER" id="PTHR19920">
    <property type="entry name" value="WD40 PROTEIN CIAO1"/>
    <property type="match status" value="1"/>
</dbReference>
<dbReference type="OrthoDB" id="298163at2759"/>
<dbReference type="EMBL" id="CAJJDN010000057">
    <property type="protein sequence ID" value="CAD8091602.1"/>
    <property type="molecule type" value="Genomic_DNA"/>
</dbReference>
<dbReference type="PANTHER" id="PTHR19920:SF0">
    <property type="entry name" value="CYTOSOLIC IRON-SULFUR PROTEIN ASSEMBLY PROTEIN CIAO1-RELATED"/>
    <property type="match status" value="1"/>
</dbReference>
<dbReference type="GO" id="GO:0097361">
    <property type="term" value="C:cytosolic [4Fe-4S] assembly targeting complex"/>
    <property type="evidence" value="ECO:0007669"/>
    <property type="project" value="TreeGrafter"/>
</dbReference>
<dbReference type="Pfam" id="PF00400">
    <property type="entry name" value="WD40"/>
    <property type="match status" value="2"/>
</dbReference>
<keyword evidence="4" id="KW-1185">Reference proteome</keyword>
<dbReference type="SMART" id="SM00320">
    <property type="entry name" value="WD40"/>
    <property type="match status" value="3"/>
</dbReference>
<reference evidence="3" key="1">
    <citation type="submission" date="2021-01" db="EMBL/GenBank/DDBJ databases">
        <authorList>
            <consortium name="Genoscope - CEA"/>
            <person name="William W."/>
        </authorList>
    </citation>
    <scope>NUCLEOTIDE SEQUENCE</scope>
</reference>
<keyword evidence="1" id="KW-0853">WD repeat</keyword>
<proteinExistence type="predicted"/>
<name>A0A8S1NHM9_9CILI</name>
<evidence type="ECO:0008006" key="5">
    <source>
        <dbReference type="Google" id="ProtNLM"/>
    </source>
</evidence>
<dbReference type="Proteomes" id="UP000692954">
    <property type="component" value="Unassembled WGS sequence"/>
</dbReference>